<dbReference type="SUPFAM" id="SSF52540">
    <property type="entry name" value="P-loop containing nucleoside triphosphate hydrolases"/>
    <property type="match status" value="1"/>
</dbReference>
<reference evidence="5" key="1">
    <citation type="journal article" date="2022" name="Cell Host Microbe">
        <title>Colonization of the live biotherapeutic product VE303 and modulation of the microbiota and metabolites in healthy volunteers.</title>
        <authorList>
            <person name="Dsouza M."/>
            <person name="Menon R."/>
            <person name="Crossette E."/>
            <person name="Bhattarai S.K."/>
            <person name="Schneider J."/>
            <person name="Kim Y.G."/>
            <person name="Reddy S."/>
            <person name="Caballero S."/>
            <person name="Felix C."/>
            <person name="Cornacchione L."/>
            <person name="Hendrickson J."/>
            <person name="Watson A.R."/>
            <person name="Minot S.S."/>
            <person name="Greenfield N."/>
            <person name="Schopf L."/>
            <person name="Szabady R."/>
            <person name="Patarroyo J."/>
            <person name="Smith W."/>
            <person name="Harrison P."/>
            <person name="Kuijper E.J."/>
            <person name="Kelly C.P."/>
            <person name="Olle B."/>
            <person name="Bobilev D."/>
            <person name="Silber J.L."/>
            <person name="Bucci V."/>
            <person name="Roberts B."/>
            <person name="Faith J."/>
            <person name="Norman J.M."/>
        </authorList>
    </citation>
    <scope>NUCLEOTIDE SEQUENCE</scope>
    <source>
        <strain evidence="5">VE303-04</strain>
    </source>
</reference>
<dbReference type="InterPro" id="IPR027417">
    <property type="entry name" value="P-loop_NTPase"/>
</dbReference>
<organism evidence="5 6">
    <name type="scientific">Clostridium symbiosum</name>
    <name type="common">Bacteroides symbiosus</name>
    <dbReference type="NCBI Taxonomy" id="1512"/>
    <lineage>
        <taxon>Bacteria</taxon>
        <taxon>Bacillati</taxon>
        <taxon>Bacillota</taxon>
        <taxon>Clostridia</taxon>
        <taxon>Lachnospirales</taxon>
        <taxon>Lachnospiraceae</taxon>
        <taxon>Otoolea</taxon>
    </lineage>
</organism>
<dbReference type="Gene3D" id="1.25.40.10">
    <property type="entry name" value="Tetratricopeptide repeat domain"/>
    <property type="match status" value="2"/>
</dbReference>
<comment type="caution">
    <text evidence="5">The sequence shown here is derived from an EMBL/GenBank/DDBJ whole genome shotgun (WGS) entry which is preliminary data.</text>
</comment>
<keyword evidence="2" id="KW-0067">ATP-binding</keyword>
<proteinExistence type="predicted"/>
<dbReference type="InterPro" id="IPR041664">
    <property type="entry name" value="AAA_16"/>
</dbReference>
<evidence type="ECO:0000259" key="4">
    <source>
        <dbReference type="SMART" id="SM01043"/>
    </source>
</evidence>
<dbReference type="RefSeq" id="WP_024739033.1">
    <property type="nucleotide sequence ID" value="NZ_JAINVB010000001.1"/>
</dbReference>
<dbReference type="EMBL" id="JAINVB010000001">
    <property type="protein sequence ID" value="MCK0084407.1"/>
    <property type="molecule type" value="Genomic_DNA"/>
</dbReference>
<dbReference type="AlphaFoldDB" id="A0AAW5EXF5"/>
<evidence type="ECO:0000313" key="5">
    <source>
        <dbReference type="EMBL" id="MCK0084407.1"/>
    </source>
</evidence>
<dbReference type="PANTHER" id="PTHR16305">
    <property type="entry name" value="TESTICULAR SOLUBLE ADENYLYL CYCLASE"/>
    <property type="match status" value="1"/>
</dbReference>
<dbReference type="InterPro" id="IPR005158">
    <property type="entry name" value="BTAD"/>
</dbReference>
<name>A0AAW5EXF5_CLOSY</name>
<keyword evidence="1" id="KW-0547">Nucleotide-binding</keyword>
<dbReference type="PROSITE" id="PS50005">
    <property type="entry name" value="TPR"/>
    <property type="match status" value="2"/>
</dbReference>
<dbReference type="SUPFAM" id="SSF48452">
    <property type="entry name" value="TPR-like"/>
    <property type="match status" value="2"/>
</dbReference>
<dbReference type="Pfam" id="PF03704">
    <property type="entry name" value="BTAD"/>
    <property type="match status" value="1"/>
</dbReference>
<feature type="domain" description="Bacterial transcriptional activator" evidence="4">
    <location>
        <begin position="97"/>
        <end position="225"/>
    </location>
</feature>
<dbReference type="Gene3D" id="1.10.10.10">
    <property type="entry name" value="Winged helix-like DNA-binding domain superfamily/Winged helix DNA-binding domain"/>
    <property type="match status" value="1"/>
</dbReference>
<dbReference type="SMART" id="SM01043">
    <property type="entry name" value="BTAD"/>
    <property type="match status" value="1"/>
</dbReference>
<dbReference type="InterPro" id="IPR011990">
    <property type="entry name" value="TPR-like_helical_dom_sf"/>
</dbReference>
<evidence type="ECO:0000313" key="6">
    <source>
        <dbReference type="Proteomes" id="UP001203136"/>
    </source>
</evidence>
<keyword evidence="3" id="KW-0802">TPR repeat</keyword>
<dbReference type="GO" id="GO:0004016">
    <property type="term" value="F:adenylate cyclase activity"/>
    <property type="evidence" value="ECO:0007669"/>
    <property type="project" value="TreeGrafter"/>
</dbReference>
<dbReference type="InterPro" id="IPR019734">
    <property type="entry name" value="TPR_rpt"/>
</dbReference>
<evidence type="ECO:0000256" key="2">
    <source>
        <dbReference type="ARBA" id="ARBA00022840"/>
    </source>
</evidence>
<sequence length="947" mass="110360">MKKVEINLCGNPTIFADGEKVNFPYKKVEGFLYYLCIRKTVTREEVICLLWGDEDETTGKKKLRDAVYQVRRFIDKDFLVTTGHTGIALNPDYPVMIDLERREDGDVGQSGVFLDHFYIKNCYEFEEWVEGVREGQRQNISKSAREHLDDAREKNDLSLIQKYSNILIKNDPYNEELYYEIMNVYAENGNYTMAIRLYYDLMKLFQDDLDMEPSQKVKDLFHRVFNVKEHVKTEGVSVDLPFIGRKKELYEISGFLERTAGEKVGCLAVEGEEGVGKTSFLECGLKLALGKQMITLYAVCYRQGADFFLNPWNDIFQEVRQCIENGTMKGALSPDEEEKLSQLLNRGVGDDRESGRLTYQMIEKTVISLFTEITKKYRIVLAFDDIQWMDQMSFQLMCRLQFMLEPDVLLTICTYNRSSEAEVTEALEPLVRRDSVKLIALQPFTKEETDEILHKSLPELDTEPEKRQKLYELTDGNAFFLTEMINIIREKGYTLEKSPKTNFVIKARLSGISQDEKEVLDCMSVFPEKISIEEIELLMKGMDRLTLLKILERLQEGFLIKEVLVGWNVYYKFVHRIFQEYIYEKQSNGKKQLYHKMLAAYYEAQAEQDFTVLPLVVYHYDKCHDQVKAYQYQIRYLKEFYTVINENFPVLHTEASDFGDDFGVMAEAAKMLELAEDVINLKDDSREIRKMKMEMHYIKGRYDIAMGDYDSGIANIEKSIFLAQKLNAHKNLLACYKQQVFHGIQREDLEKVDKYVTLGLGCIKKEERDEYATFLRLKGWYHVQRQEYRMAEDVLQKALMVFRELEDGGGKYTASIAACFNYIGDIYRIQDRYDEALEYYMKGITVGQGPVETNGIGQVYCNIGQVMYCQGRFLEAWNYLERARECLEKNGYRWGLERAETYLAMTCLKTGRKEEAAEHYSRAVGLSAKIGNPTTEQLLEAVKREMN</sequence>
<dbReference type="InterPro" id="IPR036388">
    <property type="entry name" value="WH-like_DNA-bd_sf"/>
</dbReference>
<evidence type="ECO:0000256" key="3">
    <source>
        <dbReference type="PROSITE-ProRule" id="PRU00339"/>
    </source>
</evidence>
<dbReference type="SMART" id="SM00028">
    <property type="entry name" value="TPR"/>
    <property type="match status" value="6"/>
</dbReference>
<accession>A0AAW5EXF5</accession>
<dbReference type="PANTHER" id="PTHR16305:SF28">
    <property type="entry name" value="GUANYLATE CYCLASE DOMAIN-CONTAINING PROTEIN"/>
    <property type="match status" value="1"/>
</dbReference>
<dbReference type="GO" id="GO:0005524">
    <property type="term" value="F:ATP binding"/>
    <property type="evidence" value="ECO:0007669"/>
    <property type="project" value="UniProtKB-KW"/>
</dbReference>
<evidence type="ECO:0000256" key="1">
    <source>
        <dbReference type="ARBA" id="ARBA00022741"/>
    </source>
</evidence>
<dbReference type="Proteomes" id="UP001203136">
    <property type="component" value="Unassembled WGS sequence"/>
</dbReference>
<dbReference type="Pfam" id="PF13191">
    <property type="entry name" value="AAA_16"/>
    <property type="match status" value="1"/>
</dbReference>
<dbReference type="Pfam" id="PF13424">
    <property type="entry name" value="TPR_12"/>
    <property type="match status" value="1"/>
</dbReference>
<protein>
    <submittedName>
        <fullName evidence="5">Tetratricopeptide repeat protein</fullName>
    </submittedName>
</protein>
<feature type="repeat" description="TPR" evidence="3">
    <location>
        <begin position="817"/>
        <end position="850"/>
    </location>
</feature>
<dbReference type="Gene3D" id="3.40.50.300">
    <property type="entry name" value="P-loop containing nucleotide triphosphate hydrolases"/>
    <property type="match status" value="1"/>
</dbReference>
<dbReference type="GO" id="GO:0005737">
    <property type="term" value="C:cytoplasm"/>
    <property type="evidence" value="ECO:0007669"/>
    <property type="project" value="TreeGrafter"/>
</dbReference>
<feature type="repeat" description="TPR" evidence="3">
    <location>
        <begin position="175"/>
        <end position="208"/>
    </location>
</feature>
<gene>
    <name evidence="5" type="ORF">K5I21_00655</name>
</gene>